<dbReference type="InterPro" id="IPR027383">
    <property type="entry name" value="Znf_put"/>
</dbReference>
<sequence length="207" mass="23460">MADMNCKVAVSLMHDYLDNDLSKPQQLELKAHMVECTDCRNRLEELEKTDMLLFSLTHHATGPSEDLTERIMGMLPKEKKQKAWVTWVKRHPAITAAALFLVVMLFSTVSLWDQNNQLVVRGTELDKLVIKGQTVIIPPDQTITGDITVENGKTEVFGQVEGNLTVIDGELFQASTAYISGQVKDIDKAMDWIWYKITNLFTDVAYR</sequence>
<dbReference type="AlphaFoldDB" id="A0A4P8XNE4"/>
<dbReference type="InterPro" id="IPR041916">
    <property type="entry name" value="Anti_sigma_zinc_sf"/>
</dbReference>
<dbReference type="Gene3D" id="1.10.10.1320">
    <property type="entry name" value="Anti-sigma factor, zinc-finger domain"/>
    <property type="match status" value="1"/>
</dbReference>
<dbReference type="Proteomes" id="UP000300879">
    <property type="component" value="Chromosome"/>
</dbReference>
<organism evidence="5 6">
    <name type="scientific">Paenibacillus algicola</name>
    <dbReference type="NCBI Taxonomy" id="2565926"/>
    <lineage>
        <taxon>Bacteria</taxon>
        <taxon>Bacillati</taxon>
        <taxon>Bacillota</taxon>
        <taxon>Bacilli</taxon>
        <taxon>Bacillales</taxon>
        <taxon>Paenibacillaceae</taxon>
        <taxon>Paenibacillus</taxon>
    </lineage>
</organism>
<proteinExistence type="inferred from homology"/>
<evidence type="ECO:0000313" key="6">
    <source>
        <dbReference type="Proteomes" id="UP000300879"/>
    </source>
</evidence>
<gene>
    <name evidence="5" type="ORF">E6C60_3689</name>
</gene>
<evidence type="ECO:0000256" key="2">
    <source>
        <dbReference type="ARBA" id="ARBA00024438"/>
    </source>
</evidence>
<accession>A0A4P8XNE4</accession>
<name>A0A4P8XNE4_9BACL</name>
<feature type="domain" description="Putative zinc-finger" evidence="4">
    <location>
        <begin position="6"/>
        <end position="40"/>
    </location>
</feature>
<keyword evidence="3" id="KW-0472">Membrane</keyword>
<protein>
    <recommendedName>
        <fullName evidence="2">Anti-sigma-W factor RsiW</fullName>
    </recommendedName>
</protein>
<evidence type="ECO:0000256" key="3">
    <source>
        <dbReference type="SAM" id="Phobius"/>
    </source>
</evidence>
<comment type="similarity">
    <text evidence="1">Belongs to the zinc-associated anti-sigma factor (ZAS) superfamily. Anti-sigma-W factor family.</text>
</comment>
<reference evidence="5 6" key="1">
    <citation type="submission" date="2019-05" db="EMBL/GenBank/DDBJ databases">
        <authorList>
            <person name="Chen C."/>
        </authorList>
    </citation>
    <scope>NUCLEOTIDE SEQUENCE [LARGE SCALE GENOMIC DNA]</scope>
    <source>
        <strain evidence="5 6">HB172198</strain>
    </source>
</reference>
<dbReference type="Pfam" id="PF13490">
    <property type="entry name" value="zf-HC2"/>
    <property type="match status" value="1"/>
</dbReference>
<dbReference type="EMBL" id="CP040396">
    <property type="protein sequence ID" value="QCT04397.1"/>
    <property type="molecule type" value="Genomic_DNA"/>
</dbReference>
<keyword evidence="6" id="KW-1185">Reference proteome</keyword>
<evidence type="ECO:0000259" key="4">
    <source>
        <dbReference type="Pfam" id="PF13490"/>
    </source>
</evidence>
<dbReference type="KEGG" id="palo:E6C60_3689"/>
<keyword evidence="3 5" id="KW-0812">Transmembrane</keyword>
<feature type="transmembrane region" description="Helical" evidence="3">
    <location>
        <begin position="92"/>
        <end position="112"/>
    </location>
</feature>
<keyword evidence="3" id="KW-1133">Transmembrane helix</keyword>
<evidence type="ECO:0000313" key="5">
    <source>
        <dbReference type="EMBL" id="QCT04397.1"/>
    </source>
</evidence>
<evidence type="ECO:0000256" key="1">
    <source>
        <dbReference type="ARBA" id="ARBA00024353"/>
    </source>
</evidence>